<dbReference type="Gene3D" id="3.40.50.2000">
    <property type="entry name" value="Glycogen Phosphorylase B"/>
    <property type="match status" value="2"/>
</dbReference>
<dbReference type="Proteomes" id="UP000241436">
    <property type="component" value="Unassembled WGS sequence"/>
</dbReference>
<dbReference type="Pfam" id="PF00534">
    <property type="entry name" value="Glycos_transf_1"/>
    <property type="match status" value="1"/>
</dbReference>
<gene>
    <name evidence="3" type="ORF">CLG94_12445</name>
</gene>
<dbReference type="InterPro" id="IPR050194">
    <property type="entry name" value="Glycosyltransferase_grp1"/>
</dbReference>
<comment type="caution">
    <text evidence="3">The sequence shown here is derived from an EMBL/GenBank/DDBJ whole genome shotgun (WGS) entry which is preliminary data.</text>
</comment>
<sequence length="368" mass="41602">MKLRLFYFAPPKSIHTIRWLSAFVRMGHDVHLATTDVDAGRAIPGVVVHDMNVKGMIPGPVRFIRRWKKVREILRVVNPDIVHGHCVSWSGGYAAYFRRHPLVLTSWGSDILVGPTKSRFRWWVTRWRLRRCDLVTVDSEDLKRAVVALGVSEDRVALIQWGVNVERIHSLRGSGCLRQLAGVPRDALVVLSTRRFEPIYNLDTVIRAIPKILSRIRRDVYFVFIGGGSLQAQFESLARNLDVEKHVRFIGDLAHEELEECYGGAQVYVSVPQSDTTSVSLLEAMAAALPAVVSDAPSNLEWIKDGWNGWVVPRGDAEALANALLRLIKDQVARQEFGARSEKIAVERADHITNMRKMEELYRALARS</sequence>
<keyword evidence="4" id="KW-1185">Reference proteome</keyword>
<accession>A0A2T4TUW1</accession>
<dbReference type="PANTHER" id="PTHR45947:SF3">
    <property type="entry name" value="SULFOQUINOVOSYL TRANSFERASE SQD2"/>
    <property type="match status" value="1"/>
</dbReference>
<dbReference type="GO" id="GO:0016758">
    <property type="term" value="F:hexosyltransferase activity"/>
    <property type="evidence" value="ECO:0007669"/>
    <property type="project" value="TreeGrafter"/>
</dbReference>
<evidence type="ECO:0000313" key="3">
    <source>
        <dbReference type="EMBL" id="PTL34901.1"/>
    </source>
</evidence>
<dbReference type="AlphaFoldDB" id="A0A2T4TUW1"/>
<dbReference type="EMBL" id="NVQC01000038">
    <property type="protein sequence ID" value="PTL34901.1"/>
    <property type="molecule type" value="Genomic_DNA"/>
</dbReference>
<dbReference type="InterPro" id="IPR028098">
    <property type="entry name" value="Glyco_trans_4-like_N"/>
</dbReference>
<evidence type="ECO:0000259" key="2">
    <source>
        <dbReference type="Pfam" id="PF13439"/>
    </source>
</evidence>
<dbReference type="CDD" id="cd03801">
    <property type="entry name" value="GT4_PimA-like"/>
    <property type="match status" value="1"/>
</dbReference>
<proteinExistence type="predicted"/>
<dbReference type="PANTHER" id="PTHR45947">
    <property type="entry name" value="SULFOQUINOVOSYL TRANSFERASE SQD2"/>
    <property type="match status" value="1"/>
</dbReference>
<name>A0A2T4TUW1_9BACT</name>
<dbReference type="Pfam" id="PF13439">
    <property type="entry name" value="Glyco_transf_4"/>
    <property type="match status" value="1"/>
</dbReference>
<dbReference type="OrthoDB" id="9783380at2"/>
<organism evidence="3 4">
    <name type="scientific">Candidatus Methylomirabilis limnetica</name>
    <dbReference type="NCBI Taxonomy" id="2033718"/>
    <lineage>
        <taxon>Bacteria</taxon>
        <taxon>Candidatus Methylomirabilota</taxon>
        <taxon>Candidatus Methylomirabilia</taxon>
        <taxon>Candidatus Methylomirabilales</taxon>
        <taxon>Candidatus Methylomirabilaceae</taxon>
        <taxon>Candidatus Methylomirabilis</taxon>
    </lineage>
</organism>
<dbReference type="InterPro" id="IPR001296">
    <property type="entry name" value="Glyco_trans_1"/>
</dbReference>
<feature type="domain" description="Glycosyl transferase family 1" evidence="1">
    <location>
        <begin position="184"/>
        <end position="343"/>
    </location>
</feature>
<protein>
    <recommendedName>
        <fullName evidence="5">Glycosyl transferase family 1</fullName>
    </recommendedName>
</protein>
<evidence type="ECO:0000259" key="1">
    <source>
        <dbReference type="Pfam" id="PF00534"/>
    </source>
</evidence>
<evidence type="ECO:0008006" key="5">
    <source>
        <dbReference type="Google" id="ProtNLM"/>
    </source>
</evidence>
<reference evidence="4" key="2">
    <citation type="journal article" date="2018" name="Environ. Microbiol.">
        <title>Bloom of a denitrifying methanotroph, 'Candidatus Methylomirabilis limnetica', in a deep stratified lake.</title>
        <authorList>
            <person name="Graf J.S."/>
            <person name="Mayr M.J."/>
            <person name="Marchant H.K."/>
            <person name="Tienken D."/>
            <person name="Hach P.F."/>
            <person name="Brand A."/>
            <person name="Schubert C.J."/>
            <person name="Kuypers M.M."/>
            <person name="Milucka J."/>
        </authorList>
    </citation>
    <scope>NUCLEOTIDE SEQUENCE [LARGE SCALE GENOMIC DNA]</scope>
    <source>
        <strain evidence="4">Zug</strain>
    </source>
</reference>
<reference evidence="3 4" key="1">
    <citation type="submission" date="2017-09" db="EMBL/GenBank/DDBJ databases">
        <title>Bloom of a denitrifying methanotroph, Candidatus Methylomirabilis limnetica, in a deep stratified lake.</title>
        <authorList>
            <person name="Graf J.S."/>
            <person name="Marchant H.K."/>
            <person name="Tienken D."/>
            <person name="Hach P.F."/>
            <person name="Brand A."/>
            <person name="Schubert C.J."/>
            <person name="Kuypers M.M."/>
            <person name="Milucka J."/>
        </authorList>
    </citation>
    <scope>NUCLEOTIDE SEQUENCE [LARGE SCALE GENOMIC DNA]</scope>
    <source>
        <strain evidence="3 4">Zug</strain>
    </source>
</reference>
<dbReference type="RefSeq" id="WP_107564013.1">
    <property type="nucleotide sequence ID" value="NZ_NVQC01000038.1"/>
</dbReference>
<dbReference type="SUPFAM" id="SSF53756">
    <property type="entry name" value="UDP-Glycosyltransferase/glycogen phosphorylase"/>
    <property type="match status" value="1"/>
</dbReference>
<evidence type="ECO:0000313" key="4">
    <source>
        <dbReference type="Proteomes" id="UP000241436"/>
    </source>
</evidence>
<feature type="domain" description="Glycosyltransferase subfamily 4-like N-terminal" evidence="2">
    <location>
        <begin position="15"/>
        <end position="167"/>
    </location>
</feature>